<proteinExistence type="predicted"/>
<dbReference type="RefSeq" id="WP_394831798.1">
    <property type="nucleotide sequence ID" value="NZ_CP089929.1"/>
</dbReference>
<evidence type="ECO:0000313" key="2">
    <source>
        <dbReference type="EMBL" id="WXB02172.1"/>
    </source>
</evidence>
<organism evidence="2 3">
    <name type="scientific">Pendulispora rubella</name>
    <dbReference type="NCBI Taxonomy" id="2741070"/>
    <lineage>
        <taxon>Bacteria</taxon>
        <taxon>Pseudomonadati</taxon>
        <taxon>Myxococcota</taxon>
        <taxon>Myxococcia</taxon>
        <taxon>Myxococcales</taxon>
        <taxon>Sorangiineae</taxon>
        <taxon>Pendulisporaceae</taxon>
        <taxon>Pendulispora</taxon>
    </lineage>
</organism>
<keyword evidence="3" id="KW-1185">Reference proteome</keyword>
<dbReference type="Proteomes" id="UP001374803">
    <property type="component" value="Chromosome"/>
</dbReference>
<gene>
    <name evidence="2" type="ORF">LVJ94_35310</name>
</gene>
<evidence type="ECO:0000256" key="1">
    <source>
        <dbReference type="SAM" id="MobiDB-lite"/>
    </source>
</evidence>
<reference evidence="2" key="1">
    <citation type="submission" date="2021-12" db="EMBL/GenBank/DDBJ databases">
        <title>Discovery of the Pendulisporaceae a myxobacterial family with distinct sporulation behavior and unique specialized metabolism.</title>
        <authorList>
            <person name="Garcia R."/>
            <person name="Popoff A."/>
            <person name="Bader C.D."/>
            <person name="Loehr J."/>
            <person name="Walesch S."/>
            <person name="Walt C."/>
            <person name="Boldt J."/>
            <person name="Bunk B."/>
            <person name="Haeckl F.J.F.P.J."/>
            <person name="Gunesch A.P."/>
            <person name="Birkelbach J."/>
            <person name="Nuebel U."/>
            <person name="Pietschmann T."/>
            <person name="Bach T."/>
            <person name="Mueller R."/>
        </authorList>
    </citation>
    <scope>NUCLEOTIDE SEQUENCE</scope>
    <source>
        <strain evidence="2">MSr11367</strain>
    </source>
</reference>
<evidence type="ECO:0000313" key="3">
    <source>
        <dbReference type="Proteomes" id="UP001374803"/>
    </source>
</evidence>
<protein>
    <submittedName>
        <fullName evidence="2">Uncharacterized protein</fullName>
    </submittedName>
</protein>
<accession>A0ABZ2L0Q6</accession>
<dbReference type="EMBL" id="CP089983">
    <property type="protein sequence ID" value="WXB02172.1"/>
    <property type="molecule type" value="Genomic_DNA"/>
</dbReference>
<feature type="compositionally biased region" description="Basic residues" evidence="1">
    <location>
        <begin position="90"/>
        <end position="99"/>
    </location>
</feature>
<sequence>MNDYTRHAYRRVILAELRRHLADRFLAQGSPPAKAELLCEEVFYVDRLVPEESFFEVLELLERLELAERSTMMGFEMRQKDPSPAAPAPKKPRPRRRPKAPPAPDEGEHTE</sequence>
<feature type="region of interest" description="Disordered" evidence="1">
    <location>
        <begin position="73"/>
        <end position="111"/>
    </location>
</feature>
<name>A0ABZ2L0Q6_9BACT</name>